<evidence type="ECO:0000256" key="1">
    <source>
        <dbReference type="SAM" id="MobiDB-lite"/>
    </source>
</evidence>
<dbReference type="Gene3D" id="3.40.50.300">
    <property type="entry name" value="P-loop containing nucleotide triphosphate hydrolases"/>
    <property type="match status" value="1"/>
</dbReference>
<dbReference type="InterPro" id="IPR027417">
    <property type="entry name" value="P-loop_NTPase"/>
</dbReference>
<reference evidence="2" key="1">
    <citation type="submission" date="2021-10" db="EMBL/GenBank/DDBJ databases">
        <title>Tropical sea cucumber genome reveals ecological adaptation and Cuvierian tubules defense mechanism.</title>
        <authorList>
            <person name="Chen T."/>
        </authorList>
    </citation>
    <scope>NUCLEOTIDE SEQUENCE</scope>
    <source>
        <strain evidence="2">Nanhai2018</strain>
        <tissue evidence="2">Muscle</tissue>
    </source>
</reference>
<dbReference type="Proteomes" id="UP001152320">
    <property type="component" value="Chromosome 1"/>
</dbReference>
<protein>
    <recommendedName>
        <fullName evidence="4">Sulfotransferase</fullName>
    </recommendedName>
</protein>
<dbReference type="EMBL" id="JAIZAY010000001">
    <property type="protein sequence ID" value="KAJ8049195.1"/>
    <property type="molecule type" value="Genomic_DNA"/>
</dbReference>
<keyword evidence="3" id="KW-1185">Reference proteome</keyword>
<name>A0A9Q1CQF9_HOLLE</name>
<evidence type="ECO:0000313" key="3">
    <source>
        <dbReference type="Proteomes" id="UP001152320"/>
    </source>
</evidence>
<organism evidence="2 3">
    <name type="scientific">Holothuria leucospilota</name>
    <name type="common">Black long sea cucumber</name>
    <name type="synonym">Mertensiothuria leucospilota</name>
    <dbReference type="NCBI Taxonomy" id="206669"/>
    <lineage>
        <taxon>Eukaryota</taxon>
        <taxon>Metazoa</taxon>
        <taxon>Echinodermata</taxon>
        <taxon>Eleutherozoa</taxon>
        <taxon>Echinozoa</taxon>
        <taxon>Holothuroidea</taxon>
        <taxon>Aspidochirotacea</taxon>
        <taxon>Aspidochirotida</taxon>
        <taxon>Holothuriidae</taxon>
        <taxon>Holothuria</taxon>
    </lineage>
</organism>
<gene>
    <name evidence="2" type="ORF">HOLleu_01821</name>
</gene>
<dbReference type="PANTHER" id="PTHR32301">
    <property type="entry name" value="COUNTIN RECEPTOR CNR3-RELATED"/>
    <property type="match status" value="1"/>
</dbReference>
<comment type="caution">
    <text evidence="2">The sequence shown here is derived from an EMBL/GenBank/DDBJ whole genome shotgun (WGS) entry which is preliminary data.</text>
</comment>
<evidence type="ECO:0000313" key="2">
    <source>
        <dbReference type="EMBL" id="KAJ8049195.1"/>
    </source>
</evidence>
<sequence>MDIRGLNGGNFTLWARITLNTTASPTNGKDLQKQERWEDDEKSEQNDYIIGENRQNYVQHDGNLKTDAASFNETIDIAYGEGKTGTSIGFDTVSKITGVNNKLRPISSFLPKGGNTLPNFFTKGLDLGLRPKDYQKGIIAFLHHNKAAGSSVKLCLLSMTRRGVIKDHYSSCVVSSKKISSTEIKVFQKYAVFVGGYTFWLCEQFESRNCSYFTIMRNPYDRILSSYFYCQNQPWDQLCGPLQTGNFTIQEWALYQGSYFFNQLLMNRDYCQPNDDLRHLFNRGFSDFIPPNAGHYISYESAKQCWFRQKVFLTRNVNETGRMHLLQNVLDNLESWFSVIGMTDEFDLSLKMLSFTYELPFLRRCRGKIINKGNYAGSGKSEQENMKEMLKSALHADSRVVEALKYDVMIYERGLQIFERQKKRLESLLAKKIQT</sequence>
<dbReference type="OrthoDB" id="10010208at2759"/>
<accession>A0A9Q1CQF9</accession>
<proteinExistence type="predicted"/>
<feature type="region of interest" description="Disordered" evidence="1">
    <location>
        <begin position="24"/>
        <end position="44"/>
    </location>
</feature>
<dbReference type="AlphaFoldDB" id="A0A9Q1CQF9"/>
<evidence type="ECO:0008006" key="4">
    <source>
        <dbReference type="Google" id="ProtNLM"/>
    </source>
</evidence>
<dbReference type="InterPro" id="IPR053259">
    <property type="entry name" value="Golvesin-related_Golgi"/>
</dbReference>
<dbReference type="PANTHER" id="PTHR32301:SF6">
    <property type="entry name" value="GOLVESIN-RELATED"/>
    <property type="match status" value="1"/>
</dbReference>